<comment type="caution">
    <text evidence="7">The sequence shown here is derived from an EMBL/GenBank/DDBJ whole genome shotgun (WGS) entry which is preliminary data.</text>
</comment>
<dbReference type="InterPro" id="IPR003713">
    <property type="entry name" value="FliS"/>
</dbReference>
<sequence length="145" mass="15675">MSYGIKAYKAVGVKDDLAVADPHRVIQLLMQGALENMAKSKGCMERKDFAGKSSFLSRAMAIISSLQGSLDMNMGGEISDNLAALYDFMINHLGAASRDNDPAKVDDVIELMLTIKGAWDQIPVSAREEAYQMRATADQKMAVGG</sequence>
<keyword evidence="7" id="KW-0966">Cell projection</keyword>
<gene>
    <name evidence="7" type="primary">fliS_1</name>
    <name evidence="7" type="ORF">GCM10009098_01540</name>
</gene>
<dbReference type="Gene3D" id="1.20.120.340">
    <property type="entry name" value="Flagellar protein FliS"/>
    <property type="match status" value="1"/>
</dbReference>
<dbReference type="PIRSF" id="PIRSF039090">
    <property type="entry name" value="Flis"/>
    <property type="match status" value="1"/>
</dbReference>
<dbReference type="PANTHER" id="PTHR34773:SF1">
    <property type="entry name" value="FLAGELLAR SECRETION CHAPERONE FLIS"/>
    <property type="match status" value="1"/>
</dbReference>
<keyword evidence="3 6" id="KW-0963">Cytoplasm</keyword>
<dbReference type="RefSeq" id="WP_134053724.1">
    <property type="nucleotide sequence ID" value="NZ_BAAAEO010000001.1"/>
</dbReference>
<dbReference type="PANTHER" id="PTHR34773">
    <property type="entry name" value="FLAGELLAR SECRETION CHAPERONE FLIS"/>
    <property type="match status" value="1"/>
</dbReference>
<dbReference type="InterPro" id="IPR036584">
    <property type="entry name" value="FliS_sf"/>
</dbReference>
<proteinExistence type="inferred from homology"/>
<dbReference type="SUPFAM" id="SSF101116">
    <property type="entry name" value="Flagellar export chaperone FliS"/>
    <property type="match status" value="1"/>
</dbReference>
<evidence type="ECO:0000313" key="8">
    <source>
        <dbReference type="Proteomes" id="UP001501169"/>
    </source>
</evidence>
<dbReference type="NCBIfam" id="TIGR00208">
    <property type="entry name" value="fliS"/>
    <property type="match status" value="1"/>
</dbReference>
<dbReference type="Pfam" id="PF02561">
    <property type="entry name" value="FliS"/>
    <property type="match status" value="1"/>
</dbReference>
<organism evidence="7 8">
    <name type="scientific">Rheinheimera aquimaris</name>
    <dbReference type="NCBI Taxonomy" id="412437"/>
    <lineage>
        <taxon>Bacteria</taxon>
        <taxon>Pseudomonadati</taxon>
        <taxon>Pseudomonadota</taxon>
        <taxon>Gammaproteobacteria</taxon>
        <taxon>Chromatiales</taxon>
        <taxon>Chromatiaceae</taxon>
        <taxon>Rheinheimera</taxon>
    </lineage>
</organism>
<comment type="subcellular location">
    <subcellularLocation>
        <location evidence="1 6">Cytoplasm</location>
        <location evidence="1 6">Cytosol</location>
    </subcellularLocation>
</comment>
<keyword evidence="8" id="KW-1185">Reference proteome</keyword>
<keyword evidence="5" id="KW-0143">Chaperone</keyword>
<evidence type="ECO:0000256" key="4">
    <source>
        <dbReference type="ARBA" id="ARBA00022795"/>
    </source>
</evidence>
<keyword evidence="7" id="KW-0969">Cilium</keyword>
<evidence type="ECO:0000256" key="3">
    <source>
        <dbReference type="ARBA" id="ARBA00022490"/>
    </source>
</evidence>
<keyword evidence="7" id="KW-0282">Flagellum</keyword>
<evidence type="ECO:0000313" key="7">
    <source>
        <dbReference type="EMBL" id="GAA0537763.1"/>
    </source>
</evidence>
<accession>A0ABN1DA23</accession>
<comment type="similarity">
    <text evidence="2 6">Belongs to the FliS family.</text>
</comment>
<name>A0ABN1DA23_9GAMM</name>
<evidence type="ECO:0000256" key="2">
    <source>
        <dbReference type="ARBA" id="ARBA00008787"/>
    </source>
</evidence>
<dbReference type="Proteomes" id="UP001501169">
    <property type="component" value="Unassembled WGS sequence"/>
</dbReference>
<evidence type="ECO:0000256" key="1">
    <source>
        <dbReference type="ARBA" id="ARBA00004514"/>
    </source>
</evidence>
<protein>
    <recommendedName>
        <fullName evidence="6">Flagellar secretion chaperone FliS</fullName>
    </recommendedName>
</protein>
<dbReference type="CDD" id="cd16098">
    <property type="entry name" value="FliS"/>
    <property type="match status" value="1"/>
</dbReference>
<keyword evidence="4 6" id="KW-1005">Bacterial flagellum biogenesis</keyword>
<reference evidence="7 8" key="1">
    <citation type="journal article" date="2019" name="Int. J. Syst. Evol. Microbiol.">
        <title>The Global Catalogue of Microorganisms (GCM) 10K type strain sequencing project: providing services to taxonomists for standard genome sequencing and annotation.</title>
        <authorList>
            <consortium name="The Broad Institute Genomics Platform"/>
            <consortium name="The Broad Institute Genome Sequencing Center for Infectious Disease"/>
            <person name="Wu L."/>
            <person name="Ma J."/>
        </authorList>
    </citation>
    <scope>NUCLEOTIDE SEQUENCE [LARGE SCALE GENOMIC DNA]</scope>
    <source>
        <strain evidence="7 8">JCM 14331</strain>
    </source>
</reference>
<evidence type="ECO:0000256" key="5">
    <source>
        <dbReference type="ARBA" id="ARBA00023186"/>
    </source>
</evidence>
<evidence type="ECO:0000256" key="6">
    <source>
        <dbReference type="PIRNR" id="PIRNR039090"/>
    </source>
</evidence>
<dbReference type="EMBL" id="BAAAEO010000001">
    <property type="protein sequence ID" value="GAA0537763.1"/>
    <property type="molecule type" value="Genomic_DNA"/>
</dbReference>